<keyword evidence="3" id="KW-0804">Transcription</keyword>
<gene>
    <name evidence="6" type="ORF">B5F15_09120</name>
    <name evidence="5" type="ORF">B5F17_06270</name>
</gene>
<evidence type="ECO:0000256" key="2">
    <source>
        <dbReference type="ARBA" id="ARBA00023125"/>
    </source>
</evidence>
<dbReference type="InterPro" id="IPR036390">
    <property type="entry name" value="WH_DNA-bd_sf"/>
</dbReference>
<evidence type="ECO:0000313" key="8">
    <source>
        <dbReference type="Proteomes" id="UP000195897"/>
    </source>
</evidence>
<dbReference type="PANTHER" id="PTHR42756">
    <property type="entry name" value="TRANSCRIPTIONAL REGULATOR, MARR"/>
    <property type="match status" value="1"/>
</dbReference>
<dbReference type="Proteomes" id="UP000195897">
    <property type="component" value="Unassembled WGS sequence"/>
</dbReference>
<comment type="caution">
    <text evidence="5">The sequence shown here is derived from an EMBL/GenBank/DDBJ whole genome shotgun (WGS) entry which is preliminary data.</text>
</comment>
<protein>
    <submittedName>
        <fullName evidence="5">MarR family transcriptional regulator</fullName>
    </submittedName>
</protein>
<dbReference type="SMART" id="SM00347">
    <property type="entry name" value="HTH_MARR"/>
    <property type="match status" value="1"/>
</dbReference>
<proteinExistence type="predicted"/>
<evidence type="ECO:0000313" key="5">
    <source>
        <dbReference type="EMBL" id="OUP53174.1"/>
    </source>
</evidence>
<dbReference type="SUPFAM" id="SSF46785">
    <property type="entry name" value="Winged helix' DNA-binding domain"/>
    <property type="match status" value="1"/>
</dbReference>
<dbReference type="Proteomes" id="UP000195326">
    <property type="component" value="Unassembled WGS sequence"/>
</dbReference>
<evidence type="ECO:0000256" key="3">
    <source>
        <dbReference type="ARBA" id="ARBA00023163"/>
    </source>
</evidence>
<feature type="domain" description="HTH marR-type" evidence="4">
    <location>
        <begin position="5"/>
        <end position="137"/>
    </location>
</feature>
<dbReference type="InterPro" id="IPR036388">
    <property type="entry name" value="WH-like_DNA-bd_sf"/>
</dbReference>
<dbReference type="PROSITE" id="PS50995">
    <property type="entry name" value="HTH_MARR_2"/>
    <property type="match status" value="1"/>
</dbReference>
<sequence length="154" mass="18018">MERQSITFLKYISIIQRNTGRYFDLNLEADQIGSGQQFFLLRIAENEGITMYDLARIGSFDKGTVTKAVQKMVQQGYVRIEVDEYDKRVRHLYITEQARGLIERVYDLRDSWNAQITEGFTPEEREQVLHLLERMAKGSCDSLSKLIESKEEEK</sequence>
<dbReference type="Pfam" id="PF12802">
    <property type="entry name" value="MarR_2"/>
    <property type="match status" value="1"/>
</dbReference>
<dbReference type="Gene3D" id="1.10.10.10">
    <property type="entry name" value="Winged helix-like DNA-binding domain superfamily/Winged helix DNA-binding domain"/>
    <property type="match status" value="1"/>
</dbReference>
<evidence type="ECO:0000259" key="4">
    <source>
        <dbReference type="PROSITE" id="PS50995"/>
    </source>
</evidence>
<dbReference type="InterPro" id="IPR023187">
    <property type="entry name" value="Tscrpt_reg_MarR-type_CS"/>
</dbReference>
<dbReference type="RefSeq" id="WP_087371990.1">
    <property type="nucleotide sequence ID" value="NZ_NFKK01000005.1"/>
</dbReference>
<name>A0A1Y4L8X3_9FIRM</name>
<keyword evidence="2" id="KW-0238">DNA-binding</keyword>
<dbReference type="PRINTS" id="PR00598">
    <property type="entry name" value="HTHMARR"/>
</dbReference>
<dbReference type="EMBL" id="NFKL01000012">
    <property type="protein sequence ID" value="OUP57607.1"/>
    <property type="molecule type" value="Genomic_DNA"/>
</dbReference>
<organism evidence="5 8">
    <name type="scientific">Butyricicoccus pullicaecorum</name>
    <dbReference type="NCBI Taxonomy" id="501571"/>
    <lineage>
        <taxon>Bacteria</taxon>
        <taxon>Bacillati</taxon>
        <taxon>Bacillota</taxon>
        <taxon>Clostridia</taxon>
        <taxon>Eubacteriales</taxon>
        <taxon>Butyricicoccaceae</taxon>
        <taxon>Butyricicoccus</taxon>
    </lineage>
</organism>
<keyword evidence="1" id="KW-0805">Transcription regulation</keyword>
<dbReference type="GO" id="GO:0003700">
    <property type="term" value="F:DNA-binding transcription factor activity"/>
    <property type="evidence" value="ECO:0007669"/>
    <property type="project" value="InterPro"/>
</dbReference>
<dbReference type="PROSITE" id="PS01117">
    <property type="entry name" value="HTH_MARR_1"/>
    <property type="match status" value="1"/>
</dbReference>
<evidence type="ECO:0000313" key="7">
    <source>
        <dbReference type="Proteomes" id="UP000195326"/>
    </source>
</evidence>
<dbReference type="STRING" id="501571.GCA_900143195_02421"/>
<reference evidence="5" key="2">
    <citation type="journal article" date="2018" name="BMC Genomics">
        <title>Whole genome sequencing and function prediction of 133 gut anaerobes isolated from chicken caecum in pure cultures.</title>
        <authorList>
            <person name="Medvecky M."/>
            <person name="Cejkova D."/>
            <person name="Polansky O."/>
            <person name="Karasova D."/>
            <person name="Kubasova T."/>
            <person name="Cizek A."/>
            <person name="Rychlik I."/>
        </authorList>
    </citation>
    <scope>NUCLEOTIDE SEQUENCE</scope>
    <source>
        <strain evidence="6">An179</strain>
        <strain evidence="5">An180</strain>
    </source>
</reference>
<accession>A0A1Y4L8X3</accession>
<dbReference type="AlphaFoldDB" id="A0A1Y4L8X3"/>
<evidence type="ECO:0000256" key="1">
    <source>
        <dbReference type="ARBA" id="ARBA00023015"/>
    </source>
</evidence>
<dbReference type="EMBL" id="NFKK01000005">
    <property type="protein sequence ID" value="OUP53174.1"/>
    <property type="molecule type" value="Genomic_DNA"/>
</dbReference>
<dbReference type="PANTHER" id="PTHR42756:SF2">
    <property type="entry name" value="MARR FAMILY REGULATORY PROTEIN"/>
    <property type="match status" value="1"/>
</dbReference>
<dbReference type="InterPro" id="IPR000835">
    <property type="entry name" value="HTH_MarR-typ"/>
</dbReference>
<evidence type="ECO:0000313" key="6">
    <source>
        <dbReference type="EMBL" id="OUP57607.1"/>
    </source>
</evidence>
<dbReference type="GO" id="GO:0003677">
    <property type="term" value="F:DNA binding"/>
    <property type="evidence" value="ECO:0007669"/>
    <property type="project" value="UniProtKB-KW"/>
</dbReference>
<reference evidence="7 8" key="1">
    <citation type="submission" date="2017-04" db="EMBL/GenBank/DDBJ databases">
        <title>Function of individual gut microbiota members based on whole genome sequencing of pure cultures obtained from chicken caecum.</title>
        <authorList>
            <person name="Medvecky M."/>
            <person name="Cejkova D."/>
            <person name="Polansky O."/>
            <person name="Karasova D."/>
            <person name="Kubasova T."/>
            <person name="Cizek A."/>
            <person name="Rychlik I."/>
        </authorList>
    </citation>
    <scope>NUCLEOTIDE SEQUENCE [LARGE SCALE GENOMIC DNA]</scope>
    <source>
        <strain evidence="7">An179</strain>
        <strain evidence="8">An180</strain>
    </source>
</reference>